<reference evidence="2 3" key="1">
    <citation type="submission" date="2014-12" db="EMBL/GenBank/DDBJ databases">
        <title>Draft genome sequence of Paenibacillus kamchatkensis strain B-2647.</title>
        <authorList>
            <person name="Karlyshev A.V."/>
            <person name="Kudryashova E.B."/>
        </authorList>
    </citation>
    <scope>NUCLEOTIDE SEQUENCE [LARGE SCALE GENOMIC DNA]</scope>
    <source>
        <strain evidence="2 3">VKM B-2647</strain>
    </source>
</reference>
<dbReference type="Pfam" id="PF12183">
    <property type="entry name" value="NotI"/>
    <property type="match status" value="1"/>
</dbReference>
<organism evidence="2 3">
    <name type="scientific">Gordoniibacillus kamchatkensis</name>
    <dbReference type="NCBI Taxonomy" id="1590651"/>
    <lineage>
        <taxon>Bacteria</taxon>
        <taxon>Bacillati</taxon>
        <taxon>Bacillota</taxon>
        <taxon>Bacilli</taxon>
        <taxon>Bacillales</taxon>
        <taxon>Paenibacillaceae</taxon>
        <taxon>Gordoniibacillus</taxon>
    </lineage>
</organism>
<feature type="domain" description="Restriction endonuclease type II NotI" evidence="1">
    <location>
        <begin position="25"/>
        <end position="231"/>
    </location>
</feature>
<evidence type="ECO:0000313" key="2">
    <source>
        <dbReference type="EMBL" id="KIL39302.1"/>
    </source>
</evidence>
<sequence>MKSTDVFVEILGCPADEMHEPVNADYICPFISERCVKRGHNTRDPFPVCTLWKQSGSGVNRVPSRPVIVCPKRFFTADIVGDILEHVWVGPYDREKIEAVREIKMGKIGNVDMVVCDTSTLPVLDKFVSVELQAIDITGSVSDAYTDHISQVVMERPPKYNFNTANVHKRYLTQLIKKGYFHSTWRKKIVAVVQDFLLESIRERVRFAATNPKDENTSIVFMSYSLDTSEKDEEGYYRLKLKEVVGTEHSVLMNAVVYETPPDREQFVEAIKRQL</sequence>
<gene>
    <name evidence="2" type="ORF">SD70_21140</name>
</gene>
<comment type="caution">
    <text evidence="2">The sequence shown here is derived from an EMBL/GenBank/DDBJ whole genome shotgun (WGS) entry which is preliminary data.</text>
</comment>
<proteinExistence type="predicted"/>
<dbReference type="EMBL" id="JXAK01000040">
    <property type="protein sequence ID" value="KIL39302.1"/>
    <property type="molecule type" value="Genomic_DNA"/>
</dbReference>
<accession>A0ABR5AE70</accession>
<evidence type="ECO:0000259" key="1">
    <source>
        <dbReference type="Pfam" id="PF12183"/>
    </source>
</evidence>
<dbReference type="RefSeq" id="WP_041049478.1">
    <property type="nucleotide sequence ID" value="NZ_JXAK01000040.1"/>
</dbReference>
<dbReference type="InterPro" id="IPR022009">
    <property type="entry name" value="Resctriction_endonuc_II_NotI"/>
</dbReference>
<protein>
    <recommendedName>
        <fullName evidence="1">Restriction endonuclease type II NotI domain-containing protein</fullName>
    </recommendedName>
</protein>
<keyword evidence="3" id="KW-1185">Reference proteome</keyword>
<name>A0ABR5AE70_9BACL</name>
<dbReference type="Proteomes" id="UP000031967">
    <property type="component" value="Unassembled WGS sequence"/>
</dbReference>
<evidence type="ECO:0000313" key="3">
    <source>
        <dbReference type="Proteomes" id="UP000031967"/>
    </source>
</evidence>